<name>A0AAD5TWC3_9FUNG</name>
<comment type="caution">
    <text evidence="1">The sequence shown here is derived from an EMBL/GenBank/DDBJ whole genome shotgun (WGS) entry which is preliminary data.</text>
</comment>
<dbReference type="EMBL" id="JADGJW010000857">
    <property type="protein sequence ID" value="KAJ3211072.1"/>
    <property type="molecule type" value="Genomic_DNA"/>
</dbReference>
<keyword evidence="2" id="KW-1185">Reference proteome</keyword>
<dbReference type="AlphaFoldDB" id="A0AAD5TWC3"/>
<proteinExistence type="predicted"/>
<protein>
    <submittedName>
        <fullName evidence="1">Uncharacterized protein</fullName>
    </submittedName>
</protein>
<evidence type="ECO:0000313" key="1">
    <source>
        <dbReference type="EMBL" id="KAJ3211072.1"/>
    </source>
</evidence>
<feature type="non-terminal residue" evidence="1">
    <location>
        <position position="1"/>
    </location>
</feature>
<gene>
    <name evidence="1" type="ORF">HK099_008099</name>
</gene>
<organism evidence="1 2">
    <name type="scientific">Clydaea vesicula</name>
    <dbReference type="NCBI Taxonomy" id="447962"/>
    <lineage>
        <taxon>Eukaryota</taxon>
        <taxon>Fungi</taxon>
        <taxon>Fungi incertae sedis</taxon>
        <taxon>Chytridiomycota</taxon>
        <taxon>Chytridiomycota incertae sedis</taxon>
        <taxon>Chytridiomycetes</taxon>
        <taxon>Lobulomycetales</taxon>
        <taxon>Lobulomycetaceae</taxon>
        <taxon>Clydaea</taxon>
    </lineage>
</organism>
<sequence length="106" mass="11492">LQPQVHFVDDKSSIYTSSSSLHPSISTSTRAIFAPSILQQQPIYLKESSNVASAGSLSRNREKVSSVFSGKEGALNERDPELKSVHTALSFGDKSIETFSIWSCAS</sequence>
<dbReference type="Proteomes" id="UP001211065">
    <property type="component" value="Unassembled WGS sequence"/>
</dbReference>
<reference evidence="1" key="1">
    <citation type="submission" date="2020-05" db="EMBL/GenBank/DDBJ databases">
        <title>Phylogenomic resolution of chytrid fungi.</title>
        <authorList>
            <person name="Stajich J.E."/>
            <person name="Amses K."/>
            <person name="Simmons R."/>
            <person name="Seto K."/>
            <person name="Myers J."/>
            <person name="Bonds A."/>
            <person name="Quandt C.A."/>
            <person name="Barry K."/>
            <person name="Liu P."/>
            <person name="Grigoriev I."/>
            <person name="Longcore J.E."/>
            <person name="James T.Y."/>
        </authorList>
    </citation>
    <scope>NUCLEOTIDE SEQUENCE</scope>
    <source>
        <strain evidence="1">JEL0476</strain>
    </source>
</reference>
<evidence type="ECO:0000313" key="2">
    <source>
        <dbReference type="Proteomes" id="UP001211065"/>
    </source>
</evidence>
<accession>A0AAD5TWC3</accession>